<dbReference type="RefSeq" id="WP_253241146.1">
    <property type="nucleotide sequence ID" value="NZ_JAMYJR010000034.1"/>
</dbReference>
<dbReference type="SUPFAM" id="SSF56529">
    <property type="entry name" value="FAH"/>
    <property type="match status" value="1"/>
</dbReference>
<evidence type="ECO:0000313" key="2">
    <source>
        <dbReference type="Proteomes" id="UP001523369"/>
    </source>
</evidence>
<sequence>MKYLRVGPVGWERPVAASGGRFHDLPAVTADIDGAFLATPQGVALSGRFPYLAEGDVVEVEVEGLGRQRNTVRNAA</sequence>
<dbReference type="InterPro" id="IPR036663">
    <property type="entry name" value="Fumarylacetoacetase_C_sf"/>
</dbReference>
<gene>
    <name evidence="1" type="ORF">M1L60_31315</name>
</gene>
<dbReference type="Proteomes" id="UP001523369">
    <property type="component" value="Unassembled WGS sequence"/>
</dbReference>
<organism evidence="1 2">
    <name type="scientific">Paractinoplanes aksuensis</name>
    <dbReference type="NCBI Taxonomy" id="2939490"/>
    <lineage>
        <taxon>Bacteria</taxon>
        <taxon>Bacillati</taxon>
        <taxon>Actinomycetota</taxon>
        <taxon>Actinomycetes</taxon>
        <taxon>Micromonosporales</taxon>
        <taxon>Micromonosporaceae</taxon>
        <taxon>Paractinoplanes</taxon>
    </lineage>
</organism>
<proteinExistence type="predicted"/>
<evidence type="ECO:0008006" key="3">
    <source>
        <dbReference type="Google" id="ProtNLM"/>
    </source>
</evidence>
<comment type="caution">
    <text evidence="1">The sequence shown here is derived from an EMBL/GenBank/DDBJ whole genome shotgun (WGS) entry which is preliminary data.</text>
</comment>
<protein>
    <recommendedName>
        <fullName evidence="3">Fumarylacetoacetase-like C-terminal domain-containing protein</fullName>
    </recommendedName>
</protein>
<name>A0ABT1DW79_9ACTN</name>
<dbReference type="Gene3D" id="3.90.850.10">
    <property type="entry name" value="Fumarylacetoacetase-like, C-terminal domain"/>
    <property type="match status" value="1"/>
</dbReference>
<evidence type="ECO:0000313" key="1">
    <source>
        <dbReference type="EMBL" id="MCO8275078.1"/>
    </source>
</evidence>
<dbReference type="EMBL" id="JAMYJR010000034">
    <property type="protein sequence ID" value="MCO8275078.1"/>
    <property type="molecule type" value="Genomic_DNA"/>
</dbReference>
<keyword evidence="2" id="KW-1185">Reference proteome</keyword>
<accession>A0ABT1DW79</accession>
<reference evidence="1 2" key="1">
    <citation type="submission" date="2022-06" db="EMBL/GenBank/DDBJ databases">
        <title>New Species of the Genus Actinoplanes, ActinopZanes ferrugineus.</title>
        <authorList>
            <person name="Ding P."/>
        </authorList>
    </citation>
    <scope>NUCLEOTIDE SEQUENCE [LARGE SCALE GENOMIC DNA]</scope>
    <source>
        <strain evidence="1 2">TRM88003</strain>
    </source>
</reference>